<accession>A0ACC2IS25</accession>
<dbReference type="Proteomes" id="UP001153331">
    <property type="component" value="Unassembled WGS sequence"/>
</dbReference>
<evidence type="ECO:0000313" key="2">
    <source>
        <dbReference type="Proteomes" id="UP001153331"/>
    </source>
</evidence>
<proteinExistence type="predicted"/>
<protein>
    <submittedName>
        <fullName evidence="1">Uncharacterized protein</fullName>
    </submittedName>
</protein>
<organism evidence="1 2">
    <name type="scientific">Boeremia exigua</name>
    <dbReference type="NCBI Taxonomy" id="749465"/>
    <lineage>
        <taxon>Eukaryota</taxon>
        <taxon>Fungi</taxon>
        <taxon>Dikarya</taxon>
        <taxon>Ascomycota</taxon>
        <taxon>Pezizomycotina</taxon>
        <taxon>Dothideomycetes</taxon>
        <taxon>Pleosporomycetidae</taxon>
        <taxon>Pleosporales</taxon>
        <taxon>Pleosporineae</taxon>
        <taxon>Didymellaceae</taxon>
        <taxon>Boeremia</taxon>
    </lineage>
</organism>
<reference evidence="1" key="1">
    <citation type="submission" date="2022-11" db="EMBL/GenBank/DDBJ databases">
        <title>Genome Sequence of Boeremia exigua.</title>
        <authorList>
            <person name="Buettner E."/>
        </authorList>
    </citation>
    <scope>NUCLEOTIDE SEQUENCE</scope>
    <source>
        <strain evidence="1">CU02</strain>
    </source>
</reference>
<name>A0ACC2IS25_9PLEO</name>
<comment type="caution">
    <text evidence="1">The sequence shown here is derived from an EMBL/GenBank/DDBJ whole genome shotgun (WGS) entry which is preliminary data.</text>
</comment>
<dbReference type="EMBL" id="JAPHNI010000036">
    <property type="protein sequence ID" value="KAJ8117917.1"/>
    <property type="molecule type" value="Genomic_DNA"/>
</dbReference>
<keyword evidence="2" id="KW-1185">Reference proteome</keyword>
<evidence type="ECO:0000313" key="1">
    <source>
        <dbReference type="EMBL" id="KAJ8117917.1"/>
    </source>
</evidence>
<gene>
    <name evidence="1" type="ORF">OPT61_g994</name>
</gene>
<sequence length="92" mass="9587">MYSVDSSIPGSTGPRITSLTSSVAVTSSTGPNNPATGSLSTTTDSTTGTTDQNTTGIGSSSTVDPSVTQARLKLEELIAKKEKRLEEFLEQY</sequence>